<name>A0A9P1P1A3_9CYAN</name>
<protein>
    <submittedName>
        <fullName evidence="1">Uncharacterized protein</fullName>
    </submittedName>
</protein>
<sequence>MLGIDGVGAGVISRCVLWRGGASESWLVCFMASEGASHSASFSFSQWLIGCDAPYAQPGGASESWLVGCVADRAPWGRVYQADLWELWLTAEPAGAGLSS</sequence>
<evidence type="ECO:0000313" key="2">
    <source>
        <dbReference type="Proteomes" id="UP000032946"/>
    </source>
</evidence>
<evidence type="ECO:0000313" key="1">
    <source>
        <dbReference type="EMBL" id="CDM97778.1"/>
    </source>
</evidence>
<organism evidence="1 2">
    <name type="scientific">Limnospira indica PCC 8005</name>
    <dbReference type="NCBI Taxonomy" id="376219"/>
    <lineage>
        <taxon>Bacteria</taxon>
        <taxon>Bacillati</taxon>
        <taxon>Cyanobacteriota</taxon>
        <taxon>Cyanophyceae</taxon>
        <taxon>Oscillatoriophycideae</taxon>
        <taxon>Oscillatoriales</taxon>
        <taxon>Sirenicapillariaceae</taxon>
        <taxon>Limnospira</taxon>
    </lineage>
</organism>
<reference evidence="1 2" key="1">
    <citation type="submission" date="2014-02" db="EMBL/GenBank/DDBJ databases">
        <authorList>
            <person name="Genoscope - CEA"/>
        </authorList>
    </citation>
    <scope>NUCLEOTIDE SEQUENCE [LARGE SCALE GENOMIC DNA]</scope>
    <source>
        <strain evidence="1 2">PCC 8005</strain>
    </source>
</reference>
<accession>A0A9P1P1A3</accession>
<dbReference type="AlphaFoldDB" id="A0A9P1P1A3"/>
<proteinExistence type="predicted"/>
<keyword evidence="2" id="KW-1185">Reference proteome</keyword>
<dbReference type="Proteomes" id="UP000032946">
    <property type="component" value="Chromosome"/>
</dbReference>
<dbReference type="EMBL" id="FO818640">
    <property type="protein sequence ID" value="CDM97778.1"/>
    <property type="molecule type" value="Genomic_DNA"/>
</dbReference>
<gene>
    <name evidence="1" type="ORF">ARTHRO_60379</name>
</gene>